<feature type="region of interest" description="Disordered" evidence="1">
    <location>
        <begin position="1"/>
        <end position="55"/>
    </location>
</feature>
<reference evidence="2" key="1">
    <citation type="submission" date="2020-02" db="EMBL/GenBank/DDBJ databases">
        <authorList>
            <person name="Meier V. D."/>
        </authorList>
    </citation>
    <scope>NUCLEOTIDE SEQUENCE</scope>
    <source>
        <strain evidence="2">AVDCRST_MAG51</strain>
    </source>
</reference>
<feature type="non-terminal residue" evidence="2">
    <location>
        <position position="55"/>
    </location>
</feature>
<gene>
    <name evidence="2" type="ORF">AVDCRST_MAG51-313</name>
</gene>
<dbReference type="EMBL" id="CADCUX010000078">
    <property type="protein sequence ID" value="CAA9389434.1"/>
    <property type="molecule type" value="Genomic_DNA"/>
</dbReference>
<evidence type="ECO:0000313" key="2">
    <source>
        <dbReference type="EMBL" id="CAA9389434.1"/>
    </source>
</evidence>
<feature type="non-terminal residue" evidence="2">
    <location>
        <position position="1"/>
    </location>
</feature>
<protein>
    <submittedName>
        <fullName evidence="2">Uncharacterized protein</fullName>
    </submittedName>
</protein>
<sequence length="55" mass="5630">GRSMGGDAGGHRPGGRFQRRCKQSHRPAGIVDGRRPAVRGHPLGGDGQAVLGCAV</sequence>
<evidence type="ECO:0000256" key="1">
    <source>
        <dbReference type="SAM" id="MobiDB-lite"/>
    </source>
</evidence>
<proteinExistence type="predicted"/>
<dbReference type="AlphaFoldDB" id="A0A6J4NJC3"/>
<name>A0A6J4NJC3_9BURK</name>
<accession>A0A6J4NJC3</accession>
<feature type="compositionally biased region" description="Gly residues" evidence="1">
    <location>
        <begin position="1"/>
        <end position="12"/>
    </location>
</feature>
<organism evidence="2">
    <name type="scientific">uncultured Ramlibacter sp</name>
    <dbReference type="NCBI Taxonomy" id="260755"/>
    <lineage>
        <taxon>Bacteria</taxon>
        <taxon>Pseudomonadati</taxon>
        <taxon>Pseudomonadota</taxon>
        <taxon>Betaproteobacteria</taxon>
        <taxon>Burkholderiales</taxon>
        <taxon>Comamonadaceae</taxon>
        <taxon>Ramlibacter</taxon>
        <taxon>environmental samples</taxon>
    </lineage>
</organism>
<feature type="compositionally biased region" description="Basic residues" evidence="1">
    <location>
        <begin position="13"/>
        <end position="25"/>
    </location>
</feature>